<feature type="region of interest" description="Disordered" evidence="2">
    <location>
        <begin position="210"/>
        <end position="237"/>
    </location>
</feature>
<dbReference type="GO" id="GO:0043571">
    <property type="term" value="P:maintenance of CRISPR repeat elements"/>
    <property type="evidence" value="ECO:0007669"/>
    <property type="project" value="InterPro"/>
</dbReference>
<evidence type="ECO:0000313" key="5">
    <source>
        <dbReference type="Proteomes" id="UP000589036"/>
    </source>
</evidence>
<dbReference type="EMBL" id="JACCCC010000001">
    <property type="protein sequence ID" value="NYE50744.1"/>
    <property type="molecule type" value="Genomic_DNA"/>
</dbReference>
<comment type="caution">
    <text evidence="4">The sequence shown here is derived from an EMBL/GenBank/DDBJ whole genome shotgun (WGS) entry which is preliminary data.</text>
</comment>
<evidence type="ECO:0000313" key="4">
    <source>
        <dbReference type="EMBL" id="NYE50744.1"/>
    </source>
</evidence>
<feature type="chain" id="PRO_5038428078" evidence="3">
    <location>
        <begin position="17"/>
        <end position="237"/>
    </location>
</feature>
<evidence type="ECO:0000256" key="2">
    <source>
        <dbReference type="SAM" id="MobiDB-lite"/>
    </source>
</evidence>
<dbReference type="GO" id="GO:0003723">
    <property type="term" value="F:RNA binding"/>
    <property type="evidence" value="ECO:0007669"/>
    <property type="project" value="InterPro"/>
</dbReference>
<evidence type="ECO:0000256" key="3">
    <source>
        <dbReference type="SAM" id="SignalP"/>
    </source>
</evidence>
<keyword evidence="5" id="KW-1185">Reference proteome</keyword>
<dbReference type="NCBIfam" id="TIGR01868">
    <property type="entry name" value="casD_Cas5e"/>
    <property type="match status" value="1"/>
</dbReference>
<dbReference type="Proteomes" id="UP000589036">
    <property type="component" value="Unassembled WGS sequence"/>
</dbReference>
<dbReference type="InterPro" id="IPR021124">
    <property type="entry name" value="CRISPR-assoc_prot_Cas5"/>
</dbReference>
<proteinExistence type="predicted"/>
<dbReference type="AlphaFoldDB" id="A0A852U9F3"/>
<organism evidence="4 5">
    <name type="scientific">Spinactinospora alkalitolerans</name>
    <dbReference type="NCBI Taxonomy" id="687207"/>
    <lineage>
        <taxon>Bacteria</taxon>
        <taxon>Bacillati</taxon>
        <taxon>Actinomycetota</taxon>
        <taxon>Actinomycetes</taxon>
        <taxon>Streptosporangiales</taxon>
        <taxon>Nocardiopsidaceae</taxon>
        <taxon>Spinactinospora</taxon>
    </lineage>
</organism>
<protein>
    <submittedName>
        <fullName evidence="4">CRISPR system Cascade subunit CasD</fullName>
    </submittedName>
</protein>
<evidence type="ECO:0000256" key="1">
    <source>
        <dbReference type="ARBA" id="ARBA00023118"/>
    </source>
</evidence>
<keyword evidence="3" id="KW-0732">Signal</keyword>
<dbReference type="InterPro" id="IPR013422">
    <property type="entry name" value="CRISPR-assoc_prot_Cas5_N"/>
</dbReference>
<accession>A0A852U9F3</accession>
<dbReference type="CDD" id="cd09645">
    <property type="entry name" value="Cas5_I-E"/>
    <property type="match status" value="1"/>
</dbReference>
<feature type="signal peptide" evidence="3">
    <location>
        <begin position="1"/>
        <end position="16"/>
    </location>
</feature>
<reference evidence="4 5" key="1">
    <citation type="submission" date="2020-07" db="EMBL/GenBank/DDBJ databases">
        <title>Sequencing the genomes of 1000 actinobacteria strains.</title>
        <authorList>
            <person name="Klenk H.-P."/>
        </authorList>
    </citation>
    <scope>NUCLEOTIDE SEQUENCE [LARGE SCALE GENOMIC DNA]</scope>
    <source>
        <strain evidence="4 5">CXB654</strain>
    </source>
</reference>
<dbReference type="Pfam" id="PF09704">
    <property type="entry name" value="Cas_Cas5d"/>
    <property type="match status" value="1"/>
</dbReference>
<dbReference type="GO" id="GO:0051607">
    <property type="term" value="P:defense response to virus"/>
    <property type="evidence" value="ECO:0007669"/>
    <property type="project" value="UniProtKB-KW"/>
</dbReference>
<dbReference type="NCBIfam" id="TIGR02593">
    <property type="entry name" value="CRISPR_cas5"/>
    <property type="match status" value="1"/>
</dbReference>
<sequence length="237" mass="26144">MSVLALLLAGPLQAWGASARFARRTTEHAPTKSGVIGLLAAAQGRERTADLADLAGLRFGVRVDQPGTRIRDYQTAKHFDTGKSMPVSERFYLADAVFVAAVEGDDTLIDDLHRAVQAPVYLPYLGRRSCPPARRVDIGVHRDQSLEQVLADQEWRAAGWYQRSRKRESTVPLTTFVDATPGDSRNDSVRDLPLSFDPLHRRYALRGVRTDTVDVPNPKARRSAPPDHNPTILLGGD</sequence>
<gene>
    <name evidence="4" type="ORF">HDA32_005864</name>
</gene>
<dbReference type="Gene3D" id="3.30.70.2660">
    <property type="match status" value="1"/>
</dbReference>
<dbReference type="InterPro" id="IPR010147">
    <property type="entry name" value="CRISPR-assoc_prot_CasD"/>
</dbReference>
<dbReference type="RefSeq" id="WP_179646178.1">
    <property type="nucleotide sequence ID" value="NZ_BAAAYY010000045.1"/>
</dbReference>
<name>A0A852U9F3_9ACTN</name>
<keyword evidence="1" id="KW-0051">Antiviral defense</keyword>